<dbReference type="PANTHER" id="PTHR32282:SF33">
    <property type="entry name" value="PEPTIDOGLYCAN GLYCOSYLTRANSFERASE"/>
    <property type="match status" value="1"/>
</dbReference>
<evidence type="ECO:0000256" key="7">
    <source>
        <dbReference type="ARBA" id="ARBA00018638"/>
    </source>
</evidence>
<dbReference type="InterPro" id="IPR012338">
    <property type="entry name" value="Beta-lactam/transpept-like"/>
</dbReference>
<dbReference type="InterPro" id="IPR050396">
    <property type="entry name" value="Glycosyltr_51/Transpeptidase"/>
</dbReference>
<keyword evidence="11" id="KW-0808">Transferase</keyword>
<keyword evidence="18" id="KW-0472">Membrane</keyword>
<evidence type="ECO:0000256" key="23">
    <source>
        <dbReference type="ARBA" id="ARBA00044770"/>
    </source>
</evidence>
<dbReference type="NCBIfam" id="TIGR02074">
    <property type="entry name" value="PBP_1a_fam"/>
    <property type="match status" value="1"/>
</dbReference>
<evidence type="ECO:0000259" key="28">
    <source>
        <dbReference type="Pfam" id="PF00912"/>
    </source>
</evidence>
<evidence type="ECO:0000256" key="12">
    <source>
        <dbReference type="ARBA" id="ARBA00022692"/>
    </source>
</evidence>
<evidence type="ECO:0000256" key="15">
    <source>
        <dbReference type="ARBA" id="ARBA00022968"/>
    </source>
</evidence>
<dbReference type="GO" id="GO:0009002">
    <property type="term" value="F:serine-type D-Ala-D-Ala carboxypeptidase activity"/>
    <property type="evidence" value="ECO:0007669"/>
    <property type="project" value="UniProtKB-EC"/>
</dbReference>
<comment type="subcellular location">
    <subcellularLocation>
        <location evidence="2">Cell membrane</location>
        <topology evidence="2">Single-pass type II membrane protein</topology>
    </subcellularLocation>
</comment>
<keyword evidence="19" id="KW-0046">Antibiotic resistance</keyword>
<evidence type="ECO:0000256" key="2">
    <source>
        <dbReference type="ARBA" id="ARBA00004401"/>
    </source>
</evidence>
<evidence type="ECO:0000256" key="6">
    <source>
        <dbReference type="ARBA" id="ARBA00012448"/>
    </source>
</evidence>
<keyword evidence="10" id="KW-0328">Glycosyltransferase</keyword>
<dbReference type="PANTHER" id="PTHR32282">
    <property type="entry name" value="BINDING PROTEIN TRANSPEPTIDASE, PUTATIVE-RELATED"/>
    <property type="match status" value="1"/>
</dbReference>
<evidence type="ECO:0000256" key="18">
    <source>
        <dbReference type="ARBA" id="ARBA00023136"/>
    </source>
</evidence>
<keyword evidence="13" id="KW-0378">Hydrolase</keyword>
<reference evidence="29" key="2">
    <citation type="submission" date="2021-04" db="EMBL/GenBank/DDBJ databases">
        <authorList>
            <person name="Gilroy R."/>
        </authorList>
    </citation>
    <scope>NUCLEOTIDE SEQUENCE</scope>
    <source>
        <strain evidence="29">ChiSxjej3B15-24422</strain>
    </source>
</reference>
<comment type="pathway">
    <text evidence="25">Glycan biosynthesis.</text>
</comment>
<evidence type="ECO:0000256" key="26">
    <source>
        <dbReference type="SAM" id="Coils"/>
    </source>
</evidence>
<reference evidence="29" key="1">
    <citation type="journal article" date="2021" name="PeerJ">
        <title>Extensive microbial diversity within the chicken gut microbiome revealed by metagenomics and culture.</title>
        <authorList>
            <person name="Gilroy R."/>
            <person name="Ravi A."/>
            <person name="Getino M."/>
            <person name="Pursley I."/>
            <person name="Horton D.L."/>
            <person name="Alikhan N.F."/>
            <person name="Baker D."/>
            <person name="Gharbi K."/>
            <person name="Hall N."/>
            <person name="Watson M."/>
            <person name="Adriaenssens E.M."/>
            <person name="Foster-Nyarko E."/>
            <person name="Jarju S."/>
            <person name="Secka A."/>
            <person name="Antonio M."/>
            <person name="Oren A."/>
            <person name="Chaudhuri R.R."/>
            <person name="La Ragione R."/>
            <person name="Hildebrand F."/>
            <person name="Pallen M.J."/>
        </authorList>
    </citation>
    <scope>NUCLEOTIDE SEQUENCE</scope>
    <source>
        <strain evidence="29">ChiSxjej3B15-24422</strain>
    </source>
</reference>
<evidence type="ECO:0000256" key="20">
    <source>
        <dbReference type="ARBA" id="ARBA00023268"/>
    </source>
</evidence>
<keyword evidence="17" id="KW-1133">Transmembrane helix</keyword>
<dbReference type="GO" id="GO:0071555">
    <property type="term" value="P:cell wall organization"/>
    <property type="evidence" value="ECO:0007669"/>
    <property type="project" value="UniProtKB-KW"/>
</dbReference>
<comment type="caution">
    <text evidence="29">The sequence shown here is derived from an EMBL/GenBank/DDBJ whole genome shotgun (WGS) entry which is preliminary data.</text>
</comment>
<evidence type="ECO:0000256" key="17">
    <source>
        <dbReference type="ARBA" id="ARBA00022989"/>
    </source>
</evidence>
<accession>A0A9D1YT56</accession>
<evidence type="ECO:0000256" key="9">
    <source>
        <dbReference type="ARBA" id="ARBA00022670"/>
    </source>
</evidence>
<evidence type="ECO:0000256" key="3">
    <source>
        <dbReference type="ARBA" id="ARBA00004752"/>
    </source>
</evidence>
<feature type="domain" description="Penicillin-binding protein transpeptidase" evidence="27">
    <location>
        <begin position="445"/>
        <end position="712"/>
    </location>
</feature>
<evidence type="ECO:0000313" key="29">
    <source>
        <dbReference type="EMBL" id="HIY60692.1"/>
    </source>
</evidence>
<dbReference type="Gene3D" id="3.40.710.10">
    <property type="entry name" value="DD-peptidase/beta-lactamase superfamily"/>
    <property type="match status" value="2"/>
</dbReference>
<dbReference type="AlphaFoldDB" id="A0A9D1YT56"/>
<keyword evidence="15" id="KW-0735">Signal-anchor</keyword>
<keyword evidence="20" id="KW-0511">Multifunctional enzyme</keyword>
<dbReference type="EC" id="2.4.99.28" evidence="23"/>
<keyword evidence="16" id="KW-0573">Peptidoglycan synthesis</keyword>
<dbReference type="SUPFAM" id="SSF56601">
    <property type="entry name" value="beta-lactamase/transpeptidase-like"/>
    <property type="match status" value="1"/>
</dbReference>
<evidence type="ECO:0000256" key="5">
    <source>
        <dbReference type="ARBA" id="ARBA00007739"/>
    </source>
</evidence>
<evidence type="ECO:0000256" key="19">
    <source>
        <dbReference type="ARBA" id="ARBA00023251"/>
    </source>
</evidence>
<comment type="pathway">
    <text evidence="3">Cell wall biogenesis; peptidoglycan biosynthesis.</text>
</comment>
<evidence type="ECO:0000256" key="11">
    <source>
        <dbReference type="ARBA" id="ARBA00022679"/>
    </source>
</evidence>
<sequence>MNYSKRGAARKKKALRSKSKKWGNRLALSIFKVFLCLILAVGVLGICGGLGFVKGILSSVPDMTNIDVSPSGFSTFIYDAEGNQTAKLDAEGSNRVPVSMEDIPEDLAHAFVAIEDERFYEHNGIDLRGILRAAYVGFTTGEFSEGASTITQQLIKNNVLTTWTSESERGFAYKLKRKIQEQYLAVRLEQEMDKDEILENYMNTINLGQNTLGVQAASRRYFGKSVWDLNLSECAVIAAITQNPSRYNPISHPEDNADRRQDVLEKMLEQGYISQSQYDEAMADDVYSRIQTVNEETGDAQVNSYFVDAVTEEVMEDLQAAGYSETQAYSLLYTGGLKIYTTQDPTIQAIADEVCSNEENYPSGTTWYLDYQLTIERENGETENFSKEMLQTWMEENGNTSRYPLLFSSQDEANATIEAYKSYLLQSGGEVIAENISMTPQPQISMTIEDQSTGYVVAIVGGRGAKEANRTLNRATSSPRQPGSTFKIVSTYAPALDSAGLTLADVFVDSPFNYDSGRPVSNWYSSGYRGICSLREGIADSLNIIAVKTLTFIGPRTGYDYLLNFGFTTLTDGEEIGGKIYSDVAQPLALGGITHGVTNLELNAAYAAIANGGTYIEPTLYTKVVDHDGNVILDNTQPPSRQVIKESTAFLLTDAMVDVVTTGTGTSVNFGGMSIAGKTGTTSDYNDVWFSGYTPYYTCTTWTGYDNNAKLAGGNGERNLAKTLWRAVMSRIHENLENKAFEVPGDIVTATVCAKSGKLPIAGLCTETKTEYFAQGTVPTTTCDVHYQGFVCQYSGTKATDLCPFKVPGTLELTPSNDATLSGNVTQAANECPHTAEFFADPNANAVIELQQQEIDARNLLNNYDAQIAAWQAALQNAQAALAAAQQQQASAADEATRQAAQAAAAQAQQEIDTLNQQIAALQNAYAMQQTQQAAQGAAEGTQ</sequence>
<dbReference type="InterPro" id="IPR001264">
    <property type="entry name" value="Glyco_trans_51"/>
</dbReference>
<evidence type="ECO:0000256" key="4">
    <source>
        <dbReference type="ARBA" id="ARBA00007090"/>
    </source>
</evidence>
<dbReference type="EMBL" id="DXDD01000103">
    <property type="protein sequence ID" value="HIY60692.1"/>
    <property type="molecule type" value="Genomic_DNA"/>
</dbReference>
<evidence type="ECO:0000256" key="21">
    <source>
        <dbReference type="ARBA" id="ARBA00023316"/>
    </source>
</evidence>
<keyword evidence="8" id="KW-0121">Carboxypeptidase</keyword>
<proteinExistence type="inferred from homology"/>
<comment type="similarity">
    <text evidence="4">In the C-terminal section; belongs to the transpeptidase family.</text>
</comment>
<dbReference type="GO" id="GO:0008360">
    <property type="term" value="P:regulation of cell shape"/>
    <property type="evidence" value="ECO:0007669"/>
    <property type="project" value="UniProtKB-KW"/>
</dbReference>
<dbReference type="GO" id="GO:0006508">
    <property type="term" value="P:proteolysis"/>
    <property type="evidence" value="ECO:0007669"/>
    <property type="project" value="UniProtKB-KW"/>
</dbReference>
<feature type="coiled-coil region" evidence="26">
    <location>
        <begin position="843"/>
        <end position="932"/>
    </location>
</feature>
<feature type="domain" description="Glycosyl transferase family 51" evidence="28">
    <location>
        <begin position="83"/>
        <end position="267"/>
    </location>
</feature>
<evidence type="ECO:0000256" key="22">
    <source>
        <dbReference type="ARBA" id="ARBA00034000"/>
    </source>
</evidence>
<evidence type="ECO:0000259" key="27">
    <source>
        <dbReference type="Pfam" id="PF00905"/>
    </source>
</evidence>
<comment type="catalytic activity">
    <reaction evidence="22">
        <text>Preferential cleavage: (Ac)2-L-Lys-D-Ala-|-D-Ala. Also transpeptidation of peptidyl-alanyl moieties that are N-acyl substituents of D-alanine.</text>
        <dbReference type="EC" id="3.4.16.4"/>
    </reaction>
</comment>
<protein>
    <recommendedName>
        <fullName evidence="7">Penicillin-binding protein 1A</fullName>
        <ecNumber evidence="23">2.4.99.28</ecNumber>
        <ecNumber evidence="6">3.4.16.4</ecNumber>
    </recommendedName>
</protein>
<evidence type="ECO:0000313" key="30">
    <source>
        <dbReference type="Proteomes" id="UP000824007"/>
    </source>
</evidence>
<comment type="function">
    <text evidence="1">Cell wall formation. Synthesis of cross-linked peptidoglycan from the lipid intermediates. The enzyme has a penicillin-insensitive transglycosylase N-terminal domain (formation of linear glycan strands) and a penicillin-sensitive transpeptidase C-terminal domain (cross-linking of the peptide subunits).</text>
</comment>
<keyword evidence="26" id="KW-0175">Coiled coil</keyword>
<dbReference type="Pfam" id="PF00912">
    <property type="entry name" value="Transgly"/>
    <property type="match status" value="1"/>
</dbReference>
<dbReference type="InterPro" id="IPR036950">
    <property type="entry name" value="PBP_transglycosylase"/>
</dbReference>
<dbReference type="GO" id="GO:0009252">
    <property type="term" value="P:peptidoglycan biosynthetic process"/>
    <property type="evidence" value="ECO:0007669"/>
    <property type="project" value="UniProtKB-KW"/>
</dbReference>
<dbReference type="EC" id="3.4.16.4" evidence="6"/>
<keyword evidence="21" id="KW-0961">Cell wall biogenesis/degradation</keyword>
<dbReference type="GO" id="GO:0046677">
    <property type="term" value="P:response to antibiotic"/>
    <property type="evidence" value="ECO:0007669"/>
    <property type="project" value="UniProtKB-KW"/>
</dbReference>
<organism evidence="29 30">
    <name type="scientific">Candidatus Eisenbergiella pullistercoris</name>
    <dbReference type="NCBI Taxonomy" id="2838555"/>
    <lineage>
        <taxon>Bacteria</taxon>
        <taxon>Bacillati</taxon>
        <taxon>Bacillota</taxon>
        <taxon>Clostridia</taxon>
        <taxon>Lachnospirales</taxon>
        <taxon>Lachnospiraceae</taxon>
        <taxon>Eisenbergiella</taxon>
    </lineage>
</organism>
<name>A0A9D1YT56_9FIRM</name>
<keyword evidence="9" id="KW-0645">Protease</keyword>
<keyword evidence="12" id="KW-0812">Transmembrane</keyword>
<evidence type="ECO:0000256" key="13">
    <source>
        <dbReference type="ARBA" id="ARBA00022801"/>
    </source>
</evidence>
<evidence type="ECO:0000256" key="1">
    <source>
        <dbReference type="ARBA" id="ARBA00002624"/>
    </source>
</evidence>
<dbReference type="Proteomes" id="UP000824007">
    <property type="component" value="Unassembled WGS sequence"/>
</dbReference>
<dbReference type="GO" id="GO:0008955">
    <property type="term" value="F:peptidoglycan glycosyltransferase activity"/>
    <property type="evidence" value="ECO:0007669"/>
    <property type="project" value="UniProtKB-EC"/>
</dbReference>
<dbReference type="GO" id="GO:0008658">
    <property type="term" value="F:penicillin binding"/>
    <property type="evidence" value="ECO:0007669"/>
    <property type="project" value="InterPro"/>
</dbReference>
<evidence type="ECO:0000256" key="8">
    <source>
        <dbReference type="ARBA" id="ARBA00022645"/>
    </source>
</evidence>
<evidence type="ECO:0000256" key="16">
    <source>
        <dbReference type="ARBA" id="ARBA00022984"/>
    </source>
</evidence>
<dbReference type="InterPro" id="IPR001460">
    <property type="entry name" value="PCN-bd_Tpept"/>
</dbReference>
<dbReference type="SUPFAM" id="SSF53955">
    <property type="entry name" value="Lysozyme-like"/>
    <property type="match status" value="1"/>
</dbReference>
<evidence type="ECO:0000256" key="14">
    <source>
        <dbReference type="ARBA" id="ARBA00022960"/>
    </source>
</evidence>
<keyword evidence="14" id="KW-0133">Cell shape</keyword>
<evidence type="ECO:0000256" key="25">
    <source>
        <dbReference type="ARBA" id="ARBA00060592"/>
    </source>
</evidence>
<dbReference type="GO" id="GO:0005886">
    <property type="term" value="C:plasma membrane"/>
    <property type="evidence" value="ECO:0007669"/>
    <property type="project" value="UniProtKB-SubCell"/>
</dbReference>
<dbReference type="FunFam" id="1.10.3810.10:FF:000001">
    <property type="entry name" value="Penicillin-binding protein 1A"/>
    <property type="match status" value="1"/>
</dbReference>
<evidence type="ECO:0000256" key="10">
    <source>
        <dbReference type="ARBA" id="ARBA00022676"/>
    </source>
</evidence>
<evidence type="ECO:0000256" key="24">
    <source>
        <dbReference type="ARBA" id="ARBA00049902"/>
    </source>
</evidence>
<comment type="similarity">
    <text evidence="5">In the N-terminal section; belongs to the glycosyltransferase 51 family.</text>
</comment>
<dbReference type="InterPro" id="IPR023346">
    <property type="entry name" value="Lysozyme-like_dom_sf"/>
</dbReference>
<dbReference type="Gene3D" id="1.10.3810.10">
    <property type="entry name" value="Biosynthetic peptidoglycan transglycosylase-like"/>
    <property type="match status" value="1"/>
</dbReference>
<comment type="catalytic activity">
    <reaction evidence="24">
        <text>[GlcNAc-(1-&gt;4)-Mur2Ac(oyl-L-Ala-gamma-D-Glu-L-Lys-D-Ala-D-Ala)](n)-di-trans,octa-cis-undecaprenyl diphosphate + beta-D-GlcNAc-(1-&gt;4)-Mur2Ac(oyl-L-Ala-gamma-D-Glu-L-Lys-D-Ala-D-Ala)-di-trans,octa-cis-undecaprenyl diphosphate = [GlcNAc-(1-&gt;4)-Mur2Ac(oyl-L-Ala-gamma-D-Glu-L-Lys-D-Ala-D-Ala)](n+1)-di-trans,octa-cis-undecaprenyl diphosphate + di-trans,octa-cis-undecaprenyl diphosphate + H(+)</text>
        <dbReference type="Rhea" id="RHEA:23708"/>
        <dbReference type="Rhea" id="RHEA-COMP:9602"/>
        <dbReference type="Rhea" id="RHEA-COMP:9603"/>
        <dbReference type="ChEBI" id="CHEBI:15378"/>
        <dbReference type="ChEBI" id="CHEBI:58405"/>
        <dbReference type="ChEBI" id="CHEBI:60033"/>
        <dbReference type="ChEBI" id="CHEBI:78435"/>
        <dbReference type="EC" id="2.4.99.28"/>
    </reaction>
</comment>
<gene>
    <name evidence="29" type="ORF">H9831_08455</name>
</gene>
<dbReference type="Pfam" id="PF00905">
    <property type="entry name" value="Transpeptidase"/>
    <property type="match status" value="1"/>
</dbReference>